<evidence type="ECO:0000313" key="3">
    <source>
        <dbReference type="EMBL" id="GAH43757.1"/>
    </source>
</evidence>
<accession>X1FFK2</accession>
<feature type="domain" description="Aminoglycoside phosphotransferase" evidence="2">
    <location>
        <begin position="41"/>
        <end position="248"/>
    </location>
</feature>
<comment type="caution">
    <text evidence="3">The sequence shown here is derived from an EMBL/GenBank/DDBJ whole genome shotgun (WGS) entry which is preliminary data.</text>
</comment>
<comment type="similarity">
    <text evidence="1">Belongs to the pseudomonas-type ThrB family.</text>
</comment>
<dbReference type="PANTHER" id="PTHR21064">
    <property type="entry name" value="AMINOGLYCOSIDE PHOSPHOTRANSFERASE DOMAIN-CONTAINING PROTEIN-RELATED"/>
    <property type="match status" value="1"/>
</dbReference>
<proteinExistence type="inferred from homology"/>
<name>X1FFK2_9ZZZZ</name>
<protein>
    <recommendedName>
        <fullName evidence="2">Aminoglycoside phosphotransferase domain-containing protein</fullName>
    </recommendedName>
</protein>
<reference evidence="3" key="1">
    <citation type="journal article" date="2014" name="Front. Microbiol.">
        <title>High frequency of phylogenetically diverse reductive dehalogenase-homologous genes in deep subseafloor sedimentary metagenomes.</title>
        <authorList>
            <person name="Kawai M."/>
            <person name="Futagami T."/>
            <person name="Toyoda A."/>
            <person name="Takaki Y."/>
            <person name="Nishi S."/>
            <person name="Hori S."/>
            <person name="Arai W."/>
            <person name="Tsubouchi T."/>
            <person name="Morono Y."/>
            <person name="Uchiyama I."/>
            <person name="Ito T."/>
            <person name="Fujiyama A."/>
            <person name="Inagaki F."/>
            <person name="Takami H."/>
        </authorList>
    </citation>
    <scope>NUCLEOTIDE SEQUENCE</scope>
    <source>
        <strain evidence="3">Expedition CK06-06</strain>
    </source>
</reference>
<sequence length="257" mass="29700">MHECFPVIRSTLSAMALLSQVLPNYDIVAPDECKLFNIGLNDTYVVRTKDNKRYILRVYRACMRSLSDISYEMDILNHLNNKGVAVSVPLRRKDGRFVRSLAAPEGNRYVALFTYAQGKELTYNDESQAFQYGKAVAHVHAATEDFTSQYSRFPLDLRYLIDTPLKSIQPLLVHRMQDWDYLQKLANRLHELIKALPMSILEKGFCHGDFHGMNANITDEGIITFYDFDCGGPGWRAYDVAVFRWALRRFQEKENKL</sequence>
<dbReference type="PANTHER" id="PTHR21064:SF6">
    <property type="entry name" value="AMINOGLYCOSIDE PHOSPHOTRANSFERASE DOMAIN-CONTAINING PROTEIN"/>
    <property type="match status" value="1"/>
</dbReference>
<dbReference type="Gene3D" id="3.30.200.20">
    <property type="entry name" value="Phosphorylase Kinase, domain 1"/>
    <property type="match status" value="1"/>
</dbReference>
<dbReference type="InterPro" id="IPR002575">
    <property type="entry name" value="Aminoglycoside_PTrfase"/>
</dbReference>
<dbReference type="Pfam" id="PF01636">
    <property type="entry name" value="APH"/>
    <property type="match status" value="1"/>
</dbReference>
<evidence type="ECO:0000256" key="1">
    <source>
        <dbReference type="ARBA" id="ARBA00038240"/>
    </source>
</evidence>
<dbReference type="EMBL" id="BARU01005973">
    <property type="protein sequence ID" value="GAH43757.1"/>
    <property type="molecule type" value="Genomic_DNA"/>
</dbReference>
<dbReference type="GO" id="GO:0009088">
    <property type="term" value="P:threonine biosynthetic process"/>
    <property type="evidence" value="ECO:0007669"/>
    <property type="project" value="TreeGrafter"/>
</dbReference>
<dbReference type="InterPro" id="IPR050249">
    <property type="entry name" value="Pseudomonas-type_ThrB"/>
</dbReference>
<gene>
    <name evidence="3" type="ORF">S03H2_11726</name>
</gene>
<dbReference type="AlphaFoldDB" id="X1FFK2"/>
<organism evidence="3">
    <name type="scientific">marine sediment metagenome</name>
    <dbReference type="NCBI Taxonomy" id="412755"/>
    <lineage>
        <taxon>unclassified sequences</taxon>
        <taxon>metagenomes</taxon>
        <taxon>ecological metagenomes</taxon>
    </lineage>
</organism>
<dbReference type="SUPFAM" id="SSF56112">
    <property type="entry name" value="Protein kinase-like (PK-like)"/>
    <property type="match status" value="1"/>
</dbReference>
<dbReference type="Gene3D" id="3.90.1200.10">
    <property type="match status" value="1"/>
</dbReference>
<dbReference type="InterPro" id="IPR011009">
    <property type="entry name" value="Kinase-like_dom_sf"/>
</dbReference>
<dbReference type="GO" id="GO:0004413">
    <property type="term" value="F:homoserine kinase activity"/>
    <property type="evidence" value="ECO:0007669"/>
    <property type="project" value="TreeGrafter"/>
</dbReference>
<evidence type="ECO:0000259" key="2">
    <source>
        <dbReference type="Pfam" id="PF01636"/>
    </source>
</evidence>